<name>A0A8S5SPA6_9CAUD</name>
<accession>A0A8S5SPA6</accession>
<dbReference type="EMBL" id="BK032642">
    <property type="protein sequence ID" value="DAF52760.1"/>
    <property type="molecule type" value="Genomic_DNA"/>
</dbReference>
<sequence length="35" mass="4142">MSKLEVKRQVSLFCHAHAWDCSLVSSHDYRTKQYS</sequence>
<protein>
    <submittedName>
        <fullName evidence="1">Uncharacterized protein</fullName>
    </submittedName>
</protein>
<proteinExistence type="predicted"/>
<organism evidence="1">
    <name type="scientific">Siphoviridae sp. ctqSm5</name>
    <dbReference type="NCBI Taxonomy" id="2827949"/>
    <lineage>
        <taxon>Viruses</taxon>
        <taxon>Duplodnaviria</taxon>
        <taxon>Heunggongvirae</taxon>
        <taxon>Uroviricota</taxon>
        <taxon>Caudoviricetes</taxon>
    </lineage>
</organism>
<reference evidence="1" key="1">
    <citation type="journal article" date="2021" name="Proc. Natl. Acad. Sci. U.S.A.">
        <title>A Catalog of Tens of Thousands of Viruses from Human Metagenomes Reveals Hidden Associations with Chronic Diseases.</title>
        <authorList>
            <person name="Tisza M.J."/>
            <person name="Buck C.B."/>
        </authorList>
    </citation>
    <scope>NUCLEOTIDE SEQUENCE</scope>
    <source>
        <strain evidence="1">CtqSm5</strain>
    </source>
</reference>
<evidence type="ECO:0000313" key="1">
    <source>
        <dbReference type="EMBL" id="DAF52760.1"/>
    </source>
</evidence>